<dbReference type="Proteomes" id="UP000276133">
    <property type="component" value="Unassembled WGS sequence"/>
</dbReference>
<protein>
    <submittedName>
        <fullName evidence="1">Uncharacterized protein</fullName>
    </submittedName>
</protein>
<keyword evidence="2" id="KW-1185">Reference proteome</keyword>
<dbReference type="EMBL" id="REGN01013554">
    <property type="protein sequence ID" value="RMZ93787.1"/>
    <property type="molecule type" value="Genomic_DNA"/>
</dbReference>
<gene>
    <name evidence="1" type="ORF">BpHYR1_033932</name>
</gene>
<accession>A0A3M7P4V0</accession>
<name>A0A3M7P4V0_BRAPC</name>
<comment type="caution">
    <text evidence="1">The sequence shown here is derived from an EMBL/GenBank/DDBJ whole genome shotgun (WGS) entry which is preliminary data.</text>
</comment>
<proteinExistence type="predicted"/>
<reference evidence="1 2" key="1">
    <citation type="journal article" date="2018" name="Sci. Rep.">
        <title>Genomic signatures of local adaptation to the degree of environmental predictability in rotifers.</title>
        <authorList>
            <person name="Franch-Gras L."/>
            <person name="Hahn C."/>
            <person name="Garcia-Roger E.M."/>
            <person name="Carmona M.J."/>
            <person name="Serra M."/>
            <person name="Gomez A."/>
        </authorList>
    </citation>
    <scope>NUCLEOTIDE SEQUENCE [LARGE SCALE GENOMIC DNA]</scope>
    <source>
        <strain evidence="1">HYR1</strain>
    </source>
</reference>
<evidence type="ECO:0000313" key="1">
    <source>
        <dbReference type="EMBL" id="RMZ93787.1"/>
    </source>
</evidence>
<organism evidence="1 2">
    <name type="scientific">Brachionus plicatilis</name>
    <name type="common">Marine rotifer</name>
    <name type="synonym">Brachionus muelleri</name>
    <dbReference type="NCBI Taxonomy" id="10195"/>
    <lineage>
        <taxon>Eukaryota</taxon>
        <taxon>Metazoa</taxon>
        <taxon>Spiralia</taxon>
        <taxon>Gnathifera</taxon>
        <taxon>Rotifera</taxon>
        <taxon>Eurotatoria</taxon>
        <taxon>Monogononta</taxon>
        <taxon>Pseudotrocha</taxon>
        <taxon>Ploima</taxon>
        <taxon>Brachionidae</taxon>
        <taxon>Brachionus</taxon>
    </lineage>
</organism>
<sequence>MDTWCTCRATRG</sequence>
<evidence type="ECO:0000313" key="2">
    <source>
        <dbReference type="Proteomes" id="UP000276133"/>
    </source>
</evidence>